<keyword evidence="3" id="KW-0819">tRNA processing</keyword>
<dbReference type="PANTHER" id="PTHR46173">
    <property type="entry name" value="CCA TRNA NUCLEOTIDYLTRANSFERASE 1, MITOCHONDRIAL"/>
    <property type="match status" value="1"/>
</dbReference>
<evidence type="ECO:0000313" key="12">
    <source>
        <dbReference type="Proteomes" id="UP000005713"/>
    </source>
</evidence>
<evidence type="ECO:0000256" key="7">
    <source>
        <dbReference type="ARBA" id="ARBA00022842"/>
    </source>
</evidence>
<keyword evidence="6" id="KW-0547">Nucleotide-binding</keyword>
<dbReference type="SUPFAM" id="SSF81301">
    <property type="entry name" value="Nucleotidyltransferase"/>
    <property type="match status" value="1"/>
</dbReference>
<feature type="domain" description="Poly A polymerase head" evidence="9">
    <location>
        <begin position="28"/>
        <end position="150"/>
    </location>
</feature>
<dbReference type="Proteomes" id="UP000005713">
    <property type="component" value="Unassembled WGS sequence"/>
</dbReference>
<evidence type="ECO:0000313" key="11">
    <source>
        <dbReference type="EMBL" id="EBA08512.1"/>
    </source>
</evidence>
<dbReference type="Pfam" id="PF01743">
    <property type="entry name" value="PolyA_pol"/>
    <property type="match status" value="1"/>
</dbReference>
<comment type="similarity">
    <text evidence="8">Belongs to the tRNA nucleotidyltransferase/poly(A) polymerase family.</text>
</comment>
<dbReference type="PANTHER" id="PTHR46173:SF1">
    <property type="entry name" value="CCA TRNA NUCLEOTIDYLTRANSFERASE 1, MITOCHONDRIAL"/>
    <property type="match status" value="1"/>
</dbReference>
<dbReference type="InterPro" id="IPR032828">
    <property type="entry name" value="PolyA_RNA-bd"/>
</dbReference>
<dbReference type="eggNOG" id="COG0617">
    <property type="taxonomic scope" value="Bacteria"/>
</dbReference>
<proteinExistence type="inferred from homology"/>
<dbReference type="InterPro" id="IPR043519">
    <property type="entry name" value="NT_sf"/>
</dbReference>
<dbReference type="GO" id="GO:0008033">
    <property type="term" value="P:tRNA processing"/>
    <property type="evidence" value="ECO:0007669"/>
    <property type="project" value="UniProtKB-KW"/>
</dbReference>
<dbReference type="GO" id="GO:0046872">
    <property type="term" value="F:metal ion binding"/>
    <property type="evidence" value="ECO:0007669"/>
    <property type="project" value="UniProtKB-KW"/>
</dbReference>
<evidence type="ECO:0000256" key="8">
    <source>
        <dbReference type="RuleBase" id="RU003953"/>
    </source>
</evidence>
<dbReference type="RefSeq" id="WP_005858435.1">
    <property type="nucleotide sequence ID" value="NZ_AAYA01000005.1"/>
</dbReference>
<comment type="caution">
    <text evidence="11">The sequence shown here is derived from an EMBL/GenBank/DDBJ whole genome shotgun (WGS) entry which is preliminary data.</text>
</comment>
<evidence type="ECO:0000256" key="2">
    <source>
        <dbReference type="ARBA" id="ARBA00022679"/>
    </source>
</evidence>
<dbReference type="CDD" id="cd05398">
    <property type="entry name" value="NT_ClassII-CCAase"/>
    <property type="match status" value="1"/>
</dbReference>
<evidence type="ECO:0000256" key="6">
    <source>
        <dbReference type="ARBA" id="ARBA00022741"/>
    </source>
</evidence>
<keyword evidence="4" id="KW-0548">Nucleotidyltransferase</keyword>
<reference evidence="11 12" key="1">
    <citation type="submission" date="2006-06" db="EMBL/GenBank/DDBJ databases">
        <authorList>
            <person name="Moran M.A."/>
            <person name="Ferriera S."/>
            <person name="Johnson J."/>
            <person name="Kravitz S."/>
            <person name="Beeson K."/>
            <person name="Sutton G."/>
            <person name="Rogers Y.-H."/>
            <person name="Friedman R."/>
            <person name="Frazier M."/>
            <person name="Venter J.C."/>
        </authorList>
    </citation>
    <scope>NUCLEOTIDE SEQUENCE [LARGE SCALE GENOMIC DNA]</scope>
    <source>
        <strain evidence="11 12">E-37</strain>
    </source>
</reference>
<evidence type="ECO:0000259" key="10">
    <source>
        <dbReference type="Pfam" id="PF12627"/>
    </source>
</evidence>
<dbReference type="Gene3D" id="3.30.460.10">
    <property type="entry name" value="Beta Polymerase, domain 2"/>
    <property type="match status" value="1"/>
</dbReference>
<dbReference type="InterPro" id="IPR050264">
    <property type="entry name" value="Bact_CCA-adding_enz_type3_sf"/>
</dbReference>
<sequence length="387" mass="41937">MTRVTGDWLTAPGAQAVLTMLEAGGHRAYAVGGCVRNALLGEPVADVDVSTDARPERVIELARAAGLRAVPTGIDHGTVTIVANGTGYEVTTFRADIETDGRRAVVRFADDVAEDAVRRDFTMNALYVDRHGEITDPLGGLPDLMARRLRFIEDADRRIREDYLRILRFFRFYAWYGDPQAGVDADALAAIAANLDGLETLSRERVGQELLKLFAAPDPLAATAVMARAGVLQAVLPGASETPLGPLLEHETTLDLPPDPLRRLAAIGAFDGEALRFSKVQKKRLEQYQGLISDPIPLPEVAYRFTADMARDVLVLRAATFGAPLDTSALPRIKRAAKARFPVAASDLKDRFQGPALGEALRRLEAEWIASDFALDKATLLSRAGNA</sequence>
<evidence type="ECO:0000259" key="9">
    <source>
        <dbReference type="Pfam" id="PF01743"/>
    </source>
</evidence>
<dbReference type="GO" id="GO:0000049">
    <property type="term" value="F:tRNA binding"/>
    <property type="evidence" value="ECO:0007669"/>
    <property type="project" value="TreeGrafter"/>
</dbReference>
<dbReference type="GO" id="GO:0016779">
    <property type="term" value="F:nucleotidyltransferase activity"/>
    <property type="evidence" value="ECO:0007669"/>
    <property type="project" value="UniProtKB-KW"/>
</dbReference>
<organism evidence="11 12">
    <name type="scientific">Sagittula stellata (strain ATCC 700073 / DSM 11524 / E-37)</name>
    <dbReference type="NCBI Taxonomy" id="388399"/>
    <lineage>
        <taxon>Bacteria</taxon>
        <taxon>Pseudomonadati</taxon>
        <taxon>Pseudomonadota</taxon>
        <taxon>Alphaproteobacteria</taxon>
        <taxon>Rhodobacterales</taxon>
        <taxon>Roseobacteraceae</taxon>
        <taxon>Sagittula</taxon>
    </lineage>
</organism>
<keyword evidence="5" id="KW-0479">Metal-binding</keyword>
<keyword evidence="7" id="KW-0460">Magnesium</keyword>
<evidence type="ECO:0000256" key="5">
    <source>
        <dbReference type="ARBA" id="ARBA00022723"/>
    </source>
</evidence>
<name>A3K2V3_SAGS3</name>
<gene>
    <name evidence="11" type="ORF">SSE37_16908</name>
</gene>
<feature type="domain" description="tRNA nucleotidyltransferase/poly(A) polymerase RNA and SrmB- binding" evidence="10">
    <location>
        <begin position="184"/>
        <end position="239"/>
    </location>
</feature>
<dbReference type="GO" id="GO:0000166">
    <property type="term" value="F:nucleotide binding"/>
    <property type="evidence" value="ECO:0007669"/>
    <property type="project" value="UniProtKB-KW"/>
</dbReference>
<dbReference type="EMBL" id="AAYA01000005">
    <property type="protein sequence ID" value="EBA08512.1"/>
    <property type="molecule type" value="Genomic_DNA"/>
</dbReference>
<accession>A3K2V3</accession>
<evidence type="ECO:0000256" key="1">
    <source>
        <dbReference type="ARBA" id="ARBA00001946"/>
    </source>
</evidence>
<evidence type="ECO:0000256" key="3">
    <source>
        <dbReference type="ARBA" id="ARBA00022694"/>
    </source>
</evidence>
<keyword evidence="12" id="KW-1185">Reference proteome</keyword>
<keyword evidence="8" id="KW-0694">RNA-binding</keyword>
<keyword evidence="2 8" id="KW-0808">Transferase</keyword>
<dbReference type="SUPFAM" id="SSF81891">
    <property type="entry name" value="Poly A polymerase C-terminal region-like"/>
    <property type="match status" value="1"/>
</dbReference>
<protein>
    <submittedName>
        <fullName evidence="11">PolyA polymerase family protein</fullName>
    </submittedName>
</protein>
<dbReference type="Gene3D" id="1.10.3090.10">
    <property type="entry name" value="cca-adding enzyme, domain 2"/>
    <property type="match status" value="1"/>
</dbReference>
<dbReference type="InterPro" id="IPR002646">
    <property type="entry name" value="PolA_pol_head_dom"/>
</dbReference>
<dbReference type="Pfam" id="PF12627">
    <property type="entry name" value="PolyA_pol_RNAbd"/>
    <property type="match status" value="1"/>
</dbReference>
<evidence type="ECO:0000256" key="4">
    <source>
        <dbReference type="ARBA" id="ARBA00022695"/>
    </source>
</evidence>
<comment type="cofactor">
    <cofactor evidence="1">
        <name>Mg(2+)</name>
        <dbReference type="ChEBI" id="CHEBI:18420"/>
    </cofactor>
</comment>
<dbReference type="AlphaFoldDB" id="A3K2V3"/>